<dbReference type="PANTHER" id="PTHR43830">
    <property type="entry name" value="PROTEIN PSP1"/>
    <property type="match status" value="1"/>
</dbReference>
<feature type="compositionally biased region" description="Basic residues" evidence="1">
    <location>
        <begin position="344"/>
        <end position="353"/>
    </location>
</feature>
<proteinExistence type="predicted"/>
<dbReference type="RefSeq" id="WP_146974109.1">
    <property type="nucleotide sequence ID" value="NZ_VOSL01000043.1"/>
</dbReference>
<name>A0A5C6XDC6_9DELT</name>
<accession>A0A5C6XDC6</accession>
<dbReference type="PANTHER" id="PTHR43830:SF3">
    <property type="entry name" value="PROTEIN PSP1"/>
    <property type="match status" value="1"/>
</dbReference>
<dbReference type="OrthoDB" id="9779344at2"/>
<sequence length="486" mass="54222">MTTTLFKPAKKQARPFGGKKKLYNVVSLRYRISQTRHEADARELQLREGDHVIVDTDRGPTLAEICGVVSRKVLPTDSLPRVLRKATEADIAQADKHAGFEEQAYRFAIGRIRSRKLQMKLIRAQYMHDGSKLVFYFSADGRIDFRDLVKDLAHKFRTRIEMHQIGVRDGARMLGGIGPCGRELCCSTFLDNFEPVSIRMAKDQGLTLNPKKVSGMCGRLMCCLVYEQQLYRRMRTKLPRAGKMVRTELGEAKILEVDVINRRVMVSFADNNRKMLPVTEIELIDPNVIDRGVDSGNAEESAQGGGRKRRGSSSRRRSRGSKSSRSSRRSRGSKSSRSGSKSSRSGRNRRRNSQRSEQKPSEESGATASDNAQRSDEAASKDSGRSKKRRSGRRRSGRSRSRRSKGSRSESPSREQRSQRGTNTSSGNTSTKEGSKAGGKPGAEKATGERSSSKRRSSRRRGRNKKGGDKPPRTEGATESPKPKGD</sequence>
<feature type="compositionally biased region" description="Low complexity" evidence="1">
    <location>
        <begin position="419"/>
        <end position="432"/>
    </location>
</feature>
<comment type="caution">
    <text evidence="3">The sequence shown here is derived from an EMBL/GenBank/DDBJ whole genome shotgun (WGS) entry which is preliminary data.</text>
</comment>
<feature type="compositionally biased region" description="Basic and acidic residues" evidence="1">
    <location>
        <begin position="407"/>
        <end position="418"/>
    </location>
</feature>
<evidence type="ECO:0000259" key="2">
    <source>
        <dbReference type="PROSITE" id="PS51411"/>
    </source>
</evidence>
<dbReference type="EMBL" id="VOSL01000043">
    <property type="protein sequence ID" value="TXD36792.1"/>
    <property type="molecule type" value="Genomic_DNA"/>
</dbReference>
<evidence type="ECO:0000313" key="3">
    <source>
        <dbReference type="EMBL" id="TXD36792.1"/>
    </source>
</evidence>
<dbReference type="Pfam" id="PF04468">
    <property type="entry name" value="PSP1"/>
    <property type="match status" value="1"/>
</dbReference>
<dbReference type="InterPro" id="IPR047767">
    <property type="entry name" value="PSP1-like"/>
</dbReference>
<feature type="compositionally biased region" description="Basic residues" evidence="1">
    <location>
        <begin position="306"/>
        <end position="334"/>
    </location>
</feature>
<feature type="compositionally biased region" description="Basic and acidic residues" evidence="1">
    <location>
        <begin position="442"/>
        <end position="452"/>
    </location>
</feature>
<dbReference type="Proteomes" id="UP000321046">
    <property type="component" value="Unassembled WGS sequence"/>
</dbReference>
<organism evidence="3 4">
    <name type="scientific">Lujinxingia vulgaris</name>
    <dbReference type="NCBI Taxonomy" id="2600176"/>
    <lineage>
        <taxon>Bacteria</taxon>
        <taxon>Deltaproteobacteria</taxon>
        <taxon>Bradymonadales</taxon>
        <taxon>Lujinxingiaceae</taxon>
        <taxon>Lujinxingia</taxon>
    </lineage>
</organism>
<dbReference type="AlphaFoldDB" id="A0A5C6XDC6"/>
<evidence type="ECO:0000313" key="4">
    <source>
        <dbReference type="Proteomes" id="UP000321046"/>
    </source>
</evidence>
<reference evidence="3 4" key="1">
    <citation type="submission" date="2019-08" db="EMBL/GenBank/DDBJ databases">
        <title>Bradymonadales sp. TMQ2.</title>
        <authorList>
            <person name="Liang Q."/>
        </authorList>
    </citation>
    <scope>NUCLEOTIDE SEQUENCE [LARGE SCALE GENOMIC DNA]</scope>
    <source>
        <strain evidence="3 4">TMQ2</strain>
    </source>
</reference>
<feature type="domain" description="PSP1 C-terminal" evidence="2">
    <location>
        <begin position="80"/>
        <end position="165"/>
    </location>
</feature>
<protein>
    <recommendedName>
        <fullName evidence="2">PSP1 C-terminal domain-containing protein</fullName>
    </recommendedName>
</protein>
<dbReference type="PROSITE" id="PS51411">
    <property type="entry name" value="PSP1_C"/>
    <property type="match status" value="1"/>
</dbReference>
<feature type="compositionally biased region" description="Basic residues" evidence="1">
    <location>
        <begin position="386"/>
        <end position="406"/>
    </location>
</feature>
<evidence type="ECO:0000256" key="1">
    <source>
        <dbReference type="SAM" id="MobiDB-lite"/>
    </source>
</evidence>
<gene>
    <name evidence="3" type="ORF">FRC96_08695</name>
</gene>
<feature type="compositionally biased region" description="Basic residues" evidence="1">
    <location>
        <begin position="453"/>
        <end position="465"/>
    </location>
</feature>
<feature type="region of interest" description="Disordered" evidence="1">
    <location>
        <begin position="290"/>
        <end position="486"/>
    </location>
</feature>
<dbReference type="InterPro" id="IPR007557">
    <property type="entry name" value="PSP1_C"/>
</dbReference>
<dbReference type="NCBIfam" id="NF041131">
    <property type="entry name" value="RicT_YaaT_fam"/>
    <property type="match status" value="1"/>
</dbReference>
<feature type="compositionally biased region" description="Basic and acidic residues" evidence="1">
    <location>
        <begin position="373"/>
        <end position="385"/>
    </location>
</feature>
<dbReference type="GO" id="GO:0005737">
    <property type="term" value="C:cytoplasm"/>
    <property type="evidence" value="ECO:0007669"/>
    <property type="project" value="TreeGrafter"/>
</dbReference>